<organism evidence="1 2">
    <name type="scientific">Fimbriimonas ginsengisoli</name>
    <dbReference type="NCBI Taxonomy" id="1005039"/>
    <lineage>
        <taxon>Bacteria</taxon>
        <taxon>Bacillati</taxon>
        <taxon>Armatimonadota</taxon>
        <taxon>Fimbriimonadia</taxon>
        <taxon>Fimbriimonadales</taxon>
        <taxon>Fimbriimonadaceae</taxon>
        <taxon>Fimbriimonas</taxon>
    </lineage>
</organism>
<gene>
    <name evidence="1" type="ORF">HYR64_05610</name>
</gene>
<evidence type="ECO:0008006" key="3">
    <source>
        <dbReference type="Google" id="ProtNLM"/>
    </source>
</evidence>
<comment type="caution">
    <text evidence="1">The sequence shown here is derived from an EMBL/GenBank/DDBJ whole genome shotgun (WGS) entry which is preliminary data.</text>
</comment>
<accession>A0A931M0B7</accession>
<evidence type="ECO:0000313" key="1">
    <source>
        <dbReference type="EMBL" id="MBI1756566.1"/>
    </source>
</evidence>
<protein>
    <recommendedName>
        <fullName evidence="3">DUF3466 family protein</fullName>
    </recommendedName>
</protein>
<dbReference type="AlphaFoldDB" id="A0A931M0B7"/>
<dbReference type="Proteomes" id="UP000727962">
    <property type="component" value="Unassembled WGS sequence"/>
</dbReference>
<name>A0A931M0B7_FIMGI</name>
<proteinExistence type="predicted"/>
<reference evidence="1" key="1">
    <citation type="submission" date="2020-07" db="EMBL/GenBank/DDBJ databases">
        <title>Huge and variable diversity of episymbiotic CPR bacteria and DPANN archaea in groundwater ecosystems.</title>
        <authorList>
            <person name="He C.Y."/>
            <person name="Keren R."/>
            <person name="Whittaker M."/>
            <person name="Farag I.F."/>
            <person name="Doudna J."/>
            <person name="Cate J.H.D."/>
            <person name="Banfield J.F."/>
        </authorList>
    </citation>
    <scope>NUCLEOTIDE SEQUENCE</scope>
    <source>
        <strain evidence="1">NC_groundwater_17_Pr7_B-0.1um_64_12</strain>
    </source>
</reference>
<evidence type="ECO:0000313" key="2">
    <source>
        <dbReference type="Proteomes" id="UP000727962"/>
    </source>
</evidence>
<sequence length="348" mass="37640">MLPAAMLVATVLAGPRYTAVEIKGLPGFEELRQEACLTDSGFVVGVGFGPDANGDFRRQRPFIWREGKTLALPLPAPADFLIQFSGRGNVIAATALHLTWKSKDRSPVGPFLVVWNADRTQGLGKPSVSRLKYPVGPVSIARDGSVWLSYGPWILRKTPEGAGEIMSGGLETSNSEFVLQGTDVGGDLFGMLRGSDGKEPVARVGGIWYFLHPNGYRGSKVNALNAEGVCVGEVEKARDKIVWYQETEAAVWGTDLQFRSLAGPGELASTAYAINDHGDIVGSFLHPDENDFHACPWTGGHREDLFQVVSGVDLLYADQINNRGQILAWGERGDHLPHLFLLSPAKAS</sequence>
<dbReference type="EMBL" id="JACOSL010000035">
    <property type="protein sequence ID" value="MBI1756566.1"/>
    <property type="molecule type" value="Genomic_DNA"/>
</dbReference>